<dbReference type="PRINTS" id="PR01438">
    <property type="entry name" value="UNVRSLSTRESS"/>
</dbReference>
<comment type="caution">
    <text evidence="4">The sequence shown here is derived from an EMBL/GenBank/DDBJ whole genome shotgun (WGS) entry which is preliminary data.</text>
</comment>
<dbReference type="Pfam" id="PF00582">
    <property type="entry name" value="Usp"/>
    <property type="match status" value="2"/>
</dbReference>
<reference evidence="5" key="1">
    <citation type="journal article" date="2019" name="Int. J. Syst. Evol. Microbiol.">
        <title>The Global Catalogue of Microorganisms (GCM) 10K type strain sequencing project: providing services to taxonomists for standard genome sequencing and annotation.</title>
        <authorList>
            <consortium name="The Broad Institute Genomics Platform"/>
            <consortium name="The Broad Institute Genome Sequencing Center for Infectious Disease"/>
            <person name="Wu L."/>
            <person name="Ma J."/>
        </authorList>
    </citation>
    <scope>NUCLEOTIDE SEQUENCE [LARGE SCALE GENOMIC DNA]</scope>
    <source>
        <strain evidence="5">CGMCC 4.7237</strain>
    </source>
</reference>
<dbReference type="PANTHER" id="PTHR46268">
    <property type="entry name" value="STRESS RESPONSE PROTEIN NHAX"/>
    <property type="match status" value="1"/>
</dbReference>
<organism evidence="4 5">
    <name type="scientific">Streptomyces polygonati</name>
    <dbReference type="NCBI Taxonomy" id="1617087"/>
    <lineage>
        <taxon>Bacteria</taxon>
        <taxon>Bacillati</taxon>
        <taxon>Actinomycetota</taxon>
        <taxon>Actinomycetes</taxon>
        <taxon>Kitasatosporales</taxon>
        <taxon>Streptomycetaceae</taxon>
        <taxon>Streptomyces</taxon>
    </lineage>
</organism>
<dbReference type="RefSeq" id="WP_386424657.1">
    <property type="nucleotide sequence ID" value="NZ_JBHSBB010000001.1"/>
</dbReference>
<dbReference type="PANTHER" id="PTHR46268:SF6">
    <property type="entry name" value="UNIVERSAL STRESS PROTEIN UP12"/>
    <property type="match status" value="1"/>
</dbReference>
<name>A0ABV8HFW9_9ACTN</name>
<evidence type="ECO:0000313" key="4">
    <source>
        <dbReference type="EMBL" id="MFC4029952.1"/>
    </source>
</evidence>
<evidence type="ECO:0000313" key="5">
    <source>
        <dbReference type="Proteomes" id="UP001595765"/>
    </source>
</evidence>
<dbReference type="InterPro" id="IPR014729">
    <property type="entry name" value="Rossmann-like_a/b/a_fold"/>
</dbReference>
<sequence>MMRTVVAGLDGSPESLSAADWAAREAESRGLPLRLVHAWEWQPYDYDTRGSLADADLTRQWAERIPREASAALRRRYPGLPITADRIAGRAAPTLLSAAAEAELLVLGSRGLGTLAGFAFGSVSLAVVAAATRPVVLLRAGGPAGAGQRPHEEGEPSKPTGDGAVVLGLDLERPGDAVIAFAFDAAARRSVPLRVVHSWSPPAIYGYAPVEVPADLGLDLAANVAQTLAQRLLPWREKFPDVRVTTDIRLGGTAPLLIEASSGASLLVVGRRTRGSALGSHIGPLTHAALHHSSAPVAVVPHA</sequence>
<dbReference type="SUPFAM" id="SSF52402">
    <property type="entry name" value="Adenine nucleotide alpha hydrolases-like"/>
    <property type="match status" value="2"/>
</dbReference>
<keyword evidence="5" id="KW-1185">Reference proteome</keyword>
<feature type="domain" description="UspA" evidence="3">
    <location>
        <begin position="1"/>
        <end position="139"/>
    </location>
</feature>
<dbReference type="Proteomes" id="UP001595765">
    <property type="component" value="Unassembled WGS sequence"/>
</dbReference>
<accession>A0ABV8HFW9</accession>
<evidence type="ECO:0000256" key="1">
    <source>
        <dbReference type="ARBA" id="ARBA00008791"/>
    </source>
</evidence>
<dbReference type="InterPro" id="IPR006016">
    <property type="entry name" value="UspA"/>
</dbReference>
<evidence type="ECO:0000256" key="2">
    <source>
        <dbReference type="SAM" id="MobiDB-lite"/>
    </source>
</evidence>
<protein>
    <submittedName>
        <fullName evidence="4">Universal stress protein</fullName>
    </submittedName>
</protein>
<feature type="region of interest" description="Disordered" evidence="2">
    <location>
        <begin position="141"/>
        <end position="161"/>
    </location>
</feature>
<comment type="similarity">
    <text evidence="1">Belongs to the universal stress protein A family.</text>
</comment>
<evidence type="ECO:0000259" key="3">
    <source>
        <dbReference type="Pfam" id="PF00582"/>
    </source>
</evidence>
<dbReference type="EMBL" id="JBHSBB010000001">
    <property type="protein sequence ID" value="MFC4029952.1"/>
    <property type="molecule type" value="Genomic_DNA"/>
</dbReference>
<proteinExistence type="inferred from homology"/>
<dbReference type="InterPro" id="IPR006015">
    <property type="entry name" value="Universal_stress_UspA"/>
</dbReference>
<dbReference type="Gene3D" id="3.40.50.620">
    <property type="entry name" value="HUPs"/>
    <property type="match status" value="2"/>
</dbReference>
<gene>
    <name evidence="4" type="ORF">ACFO3J_00540</name>
</gene>
<feature type="domain" description="UspA" evidence="3">
    <location>
        <begin position="165"/>
        <end position="301"/>
    </location>
</feature>